<keyword evidence="2" id="KW-1133">Transmembrane helix</keyword>
<protein>
    <submittedName>
        <fullName evidence="4">Aa3-type cytochrome c oxidase subunit IV</fullName>
    </submittedName>
</protein>
<accession>A0AAX1URW5</accession>
<evidence type="ECO:0000256" key="1">
    <source>
        <dbReference type="SAM" id="MobiDB-lite"/>
    </source>
</evidence>
<organism evidence="4 5">
    <name type="scientific">Cereibacter sphaeroides</name>
    <name type="common">Rhodobacter sphaeroides</name>
    <dbReference type="NCBI Taxonomy" id="1063"/>
    <lineage>
        <taxon>Bacteria</taxon>
        <taxon>Pseudomonadati</taxon>
        <taxon>Pseudomonadota</taxon>
        <taxon>Alphaproteobacteria</taxon>
        <taxon>Rhodobacterales</taxon>
        <taxon>Paracoccaceae</taxon>
        <taxon>Cereibacter</taxon>
    </lineage>
</organism>
<proteinExistence type="predicted"/>
<keyword evidence="2" id="KW-0472">Membrane</keyword>
<dbReference type="RefSeq" id="WP_037087122.1">
    <property type="nucleotide sequence ID" value="NZ_CP033434.1"/>
</dbReference>
<sequence>MAETNKGTGPMADHSHPAHGHVEGSMDITQQEKTFAGFVRMVTWAAVVIVAALIFLALANA</sequence>
<feature type="domain" description="Cytochrome c oxidase subunit IV bacterial aa3 type" evidence="3">
    <location>
        <begin position="14"/>
        <end position="60"/>
    </location>
</feature>
<dbReference type="AlphaFoldDB" id="A0AAX1URW5"/>
<evidence type="ECO:0000256" key="2">
    <source>
        <dbReference type="SAM" id="Phobius"/>
    </source>
</evidence>
<evidence type="ECO:0000313" key="4">
    <source>
        <dbReference type="EMBL" id="RHZ98709.1"/>
    </source>
</evidence>
<dbReference type="EMBL" id="QWGP01000001">
    <property type="protein sequence ID" value="RHZ98709.1"/>
    <property type="molecule type" value="Genomic_DNA"/>
</dbReference>
<comment type="caution">
    <text evidence="4">The sequence shown here is derived from an EMBL/GenBank/DDBJ whole genome shotgun (WGS) entry which is preliminary data.</text>
</comment>
<keyword evidence="2" id="KW-0812">Transmembrane</keyword>
<gene>
    <name evidence="4" type="ORF">D1114_01070</name>
</gene>
<feature type="transmembrane region" description="Helical" evidence="2">
    <location>
        <begin position="41"/>
        <end position="59"/>
    </location>
</feature>
<feature type="region of interest" description="Disordered" evidence="1">
    <location>
        <begin position="1"/>
        <end position="26"/>
    </location>
</feature>
<dbReference type="InterPro" id="IPR036596">
    <property type="entry name" value="Cyt-C_aa3_sf"/>
</dbReference>
<dbReference type="InterPro" id="IPR012422">
    <property type="entry name" value="Cyt_c_oxidase_su4_bac-aa3"/>
</dbReference>
<dbReference type="SUPFAM" id="SSF81469">
    <property type="entry name" value="Bacterial aa3 type cytochrome c oxidase subunit IV"/>
    <property type="match status" value="1"/>
</dbReference>
<dbReference type="Pfam" id="PF07835">
    <property type="entry name" value="COX4_pro_2"/>
    <property type="match status" value="1"/>
</dbReference>
<evidence type="ECO:0000259" key="3">
    <source>
        <dbReference type="Pfam" id="PF07835"/>
    </source>
</evidence>
<dbReference type="Gene3D" id="1.20.5.160">
    <property type="entry name" value="Bacterial aa3 type cytochrome c oxidase subunit IV"/>
    <property type="match status" value="1"/>
</dbReference>
<reference evidence="4 5" key="1">
    <citation type="submission" date="2018-08" db="EMBL/GenBank/DDBJ databases">
        <title>Draft genome sequence of Rhodobacter sphaeroides FY.</title>
        <authorList>
            <person name="Rayyan A."/>
            <person name="Meyer T.E."/>
            <person name="Kyndt J.A."/>
        </authorList>
    </citation>
    <scope>NUCLEOTIDE SEQUENCE [LARGE SCALE GENOMIC DNA]</scope>
    <source>
        <strain evidence="4 5">FY</strain>
    </source>
</reference>
<feature type="compositionally biased region" description="Basic and acidic residues" evidence="1">
    <location>
        <begin position="13"/>
        <end position="24"/>
    </location>
</feature>
<dbReference type="Proteomes" id="UP000266305">
    <property type="component" value="Unassembled WGS sequence"/>
</dbReference>
<name>A0AAX1URW5_CERSP</name>
<evidence type="ECO:0000313" key="5">
    <source>
        <dbReference type="Proteomes" id="UP000266305"/>
    </source>
</evidence>